<keyword evidence="1" id="KW-0175">Coiled coil</keyword>
<accession>A0AAN7Q8P4</accession>
<comment type="caution">
    <text evidence="2">The sequence shown here is derived from an EMBL/GenBank/DDBJ whole genome shotgun (WGS) entry which is preliminary data.</text>
</comment>
<protein>
    <submittedName>
        <fullName evidence="2">Uncharacterized protein</fullName>
    </submittedName>
</protein>
<dbReference type="Proteomes" id="UP001353858">
    <property type="component" value="Unassembled WGS sequence"/>
</dbReference>
<name>A0AAN7Q8P4_9COLE</name>
<evidence type="ECO:0000256" key="1">
    <source>
        <dbReference type="SAM" id="Coils"/>
    </source>
</evidence>
<dbReference type="EMBL" id="JARPUR010000001">
    <property type="protein sequence ID" value="KAK4886222.1"/>
    <property type="molecule type" value="Genomic_DNA"/>
</dbReference>
<reference evidence="3" key="1">
    <citation type="submission" date="2023-01" db="EMBL/GenBank/DDBJ databases">
        <title>Key to firefly adult light organ development and bioluminescence: homeobox transcription factors regulate luciferase expression and transportation to peroxisome.</title>
        <authorList>
            <person name="Fu X."/>
        </authorList>
    </citation>
    <scope>NUCLEOTIDE SEQUENCE [LARGE SCALE GENOMIC DNA]</scope>
</reference>
<organism evidence="2 3">
    <name type="scientific">Aquatica leii</name>
    <dbReference type="NCBI Taxonomy" id="1421715"/>
    <lineage>
        <taxon>Eukaryota</taxon>
        <taxon>Metazoa</taxon>
        <taxon>Ecdysozoa</taxon>
        <taxon>Arthropoda</taxon>
        <taxon>Hexapoda</taxon>
        <taxon>Insecta</taxon>
        <taxon>Pterygota</taxon>
        <taxon>Neoptera</taxon>
        <taxon>Endopterygota</taxon>
        <taxon>Coleoptera</taxon>
        <taxon>Polyphaga</taxon>
        <taxon>Elateriformia</taxon>
        <taxon>Elateroidea</taxon>
        <taxon>Lampyridae</taxon>
        <taxon>Luciolinae</taxon>
        <taxon>Aquatica</taxon>
    </lineage>
</organism>
<keyword evidence="3" id="KW-1185">Reference proteome</keyword>
<feature type="coiled-coil region" evidence="1">
    <location>
        <begin position="127"/>
        <end position="184"/>
    </location>
</feature>
<sequence>MKLIFRSGIEGMCSEKDNLLHEVSSLCREFNFVGTPKKTSKETQLLELGKEARTKYAITFSDDNTENEIITEELMCVDVQNEEEVGDIINDHNYVPSRQRKREPLRKNALSYLTEKAQRESQIKLKELDLEERKIALQERQMNLQKQKLQMDKEKLALEIEERREKLELQKQQLQIVVKDKEKETLINIVVK</sequence>
<evidence type="ECO:0000313" key="3">
    <source>
        <dbReference type="Proteomes" id="UP001353858"/>
    </source>
</evidence>
<proteinExistence type="predicted"/>
<evidence type="ECO:0000313" key="2">
    <source>
        <dbReference type="EMBL" id="KAK4886222.1"/>
    </source>
</evidence>
<dbReference type="AlphaFoldDB" id="A0AAN7Q8P4"/>
<gene>
    <name evidence="2" type="ORF">RN001_002493</name>
</gene>